<dbReference type="Gene3D" id="2.160.20.120">
    <property type="match status" value="1"/>
</dbReference>
<feature type="chain" id="PRO_5031406956" evidence="1">
    <location>
        <begin position="24"/>
        <end position="252"/>
    </location>
</feature>
<dbReference type="RefSeq" id="WP_182160701.1">
    <property type="nucleotide sequence ID" value="NZ_JACEZT010000003.1"/>
</dbReference>
<evidence type="ECO:0000256" key="1">
    <source>
        <dbReference type="SAM" id="SignalP"/>
    </source>
</evidence>
<protein>
    <submittedName>
        <fullName evidence="3">DUF2807 domain-containing protein</fullName>
    </submittedName>
</protein>
<evidence type="ECO:0000313" key="3">
    <source>
        <dbReference type="EMBL" id="MBA5636552.1"/>
    </source>
</evidence>
<dbReference type="Proteomes" id="UP000534388">
    <property type="component" value="Unassembled WGS sequence"/>
</dbReference>
<feature type="domain" description="Putative auto-transporter adhesin head GIN" evidence="2">
    <location>
        <begin position="40"/>
        <end position="236"/>
    </location>
</feature>
<keyword evidence="4" id="KW-1185">Reference proteome</keyword>
<feature type="signal peptide" evidence="1">
    <location>
        <begin position="1"/>
        <end position="23"/>
    </location>
</feature>
<sequence>MKRIFRAAFLATALCSGALPALADETASEQRAVDARTVNINLDGVISLNVKQGPAALTIYGDPRYLPKVVVEQHGDSLHIGTELRGLHIGKTDLRAELTLPNLHELVSGGVGSTEISGFSGDTLRLSLDGAGSINTKSQYRNVNVKLAGVGSINLDAGSSDNMDLNLRGAGSMHVHGQVRKLHAILSGVGSLDARQLQADSVDVSLTGMGSARLFAKDSANMNLTGLGSATVYGKPANRQANARGMGSVHWE</sequence>
<dbReference type="InterPro" id="IPR021255">
    <property type="entry name" value="DUF2807"/>
</dbReference>
<evidence type="ECO:0000259" key="2">
    <source>
        <dbReference type="Pfam" id="PF10988"/>
    </source>
</evidence>
<comment type="caution">
    <text evidence="3">The sequence shown here is derived from an EMBL/GenBank/DDBJ whole genome shotgun (WGS) entry which is preliminary data.</text>
</comment>
<accession>A0A7W2IB43</accession>
<gene>
    <name evidence="3" type="ORF">H3H37_05740</name>
</gene>
<dbReference type="AlphaFoldDB" id="A0A7W2IB43"/>
<dbReference type="Pfam" id="PF10988">
    <property type="entry name" value="DUF2807"/>
    <property type="match status" value="1"/>
</dbReference>
<name>A0A7W2IB43_9BURK</name>
<evidence type="ECO:0000313" key="4">
    <source>
        <dbReference type="Proteomes" id="UP000534388"/>
    </source>
</evidence>
<dbReference type="EMBL" id="JACEZT010000003">
    <property type="protein sequence ID" value="MBA5636552.1"/>
    <property type="molecule type" value="Genomic_DNA"/>
</dbReference>
<reference evidence="3 4" key="1">
    <citation type="submission" date="2020-07" db="EMBL/GenBank/DDBJ databases">
        <title>Novel species isolated from subtropical streams in China.</title>
        <authorList>
            <person name="Lu H."/>
        </authorList>
    </citation>
    <scope>NUCLEOTIDE SEQUENCE [LARGE SCALE GENOMIC DNA]</scope>
    <source>
        <strain evidence="3 4">LX20W</strain>
    </source>
</reference>
<proteinExistence type="predicted"/>
<keyword evidence="1" id="KW-0732">Signal</keyword>
<organism evidence="3 4">
    <name type="scientific">Rugamonas brunnea</name>
    <dbReference type="NCBI Taxonomy" id="2758569"/>
    <lineage>
        <taxon>Bacteria</taxon>
        <taxon>Pseudomonadati</taxon>
        <taxon>Pseudomonadota</taxon>
        <taxon>Betaproteobacteria</taxon>
        <taxon>Burkholderiales</taxon>
        <taxon>Oxalobacteraceae</taxon>
        <taxon>Telluria group</taxon>
        <taxon>Rugamonas</taxon>
    </lineage>
</organism>